<feature type="transmembrane region" description="Helical" evidence="7">
    <location>
        <begin position="283"/>
        <end position="305"/>
    </location>
</feature>
<evidence type="ECO:0000313" key="8">
    <source>
        <dbReference type="EMBL" id="GAB1225162.1"/>
    </source>
</evidence>
<evidence type="ECO:0000256" key="4">
    <source>
        <dbReference type="ARBA" id="ARBA00022692"/>
    </source>
</evidence>
<feature type="transmembrane region" description="Helical" evidence="7">
    <location>
        <begin position="85"/>
        <end position="107"/>
    </location>
</feature>
<organism evidence="8 9">
    <name type="scientific">Entamoeba nuttalli</name>
    <dbReference type="NCBI Taxonomy" id="412467"/>
    <lineage>
        <taxon>Eukaryota</taxon>
        <taxon>Amoebozoa</taxon>
        <taxon>Evosea</taxon>
        <taxon>Archamoebae</taxon>
        <taxon>Mastigamoebida</taxon>
        <taxon>Entamoebidae</taxon>
        <taxon>Entamoeba</taxon>
    </lineage>
</organism>
<keyword evidence="4 7" id="KW-0812">Transmembrane</keyword>
<comment type="similarity">
    <text evidence="2">Belongs to the SLC29A/ENT transporter (TC 2.A.57) family.</text>
</comment>
<protein>
    <recommendedName>
        <fullName evidence="10">Nucleoside transporter</fullName>
    </recommendedName>
</protein>
<keyword evidence="3" id="KW-0813">Transport</keyword>
<feature type="transmembrane region" description="Helical" evidence="7">
    <location>
        <begin position="373"/>
        <end position="396"/>
    </location>
</feature>
<feature type="transmembrane region" description="Helical" evidence="7">
    <location>
        <begin position="51"/>
        <end position="73"/>
    </location>
</feature>
<evidence type="ECO:0008006" key="10">
    <source>
        <dbReference type="Google" id="ProtNLM"/>
    </source>
</evidence>
<reference evidence="8 9" key="1">
    <citation type="journal article" date="2019" name="PLoS Negl. Trop. Dis.">
        <title>Whole genome sequencing of Entamoeba nuttalli reveals mammalian host-related molecular signatures and a novel octapeptide-repeat surface protein.</title>
        <authorList>
            <person name="Tanaka M."/>
            <person name="Makiuchi T."/>
            <person name="Komiyama T."/>
            <person name="Shiina T."/>
            <person name="Osaki K."/>
            <person name="Tachibana H."/>
        </authorList>
    </citation>
    <scope>NUCLEOTIDE SEQUENCE [LARGE SCALE GENOMIC DNA]</scope>
    <source>
        <strain evidence="8 9">P19-061405</strain>
    </source>
</reference>
<name>A0ABQ0DQM2_9EUKA</name>
<evidence type="ECO:0000256" key="7">
    <source>
        <dbReference type="SAM" id="Phobius"/>
    </source>
</evidence>
<comment type="caution">
    <text evidence="8">The sequence shown here is derived from an EMBL/GenBank/DDBJ whole genome shotgun (WGS) entry which is preliminary data.</text>
</comment>
<feature type="transmembrane region" description="Helical" evidence="7">
    <location>
        <begin position="113"/>
        <end position="136"/>
    </location>
</feature>
<dbReference type="EMBL" id="BAAFRS010000244">
    <property type="protein sequence ID" value="GAB1225162.1"/>
    <property type="molecule type" value="Genomic_DNA"/>
</dbReference>
<feature type="transmembrane region" description="Helical" evidence="7">
    <location>
        <begin position="184"/>
        <end position="205"/>
    </location>
</feature>
<feature type="transmembrane region" description="Helical" evidence="7">
    <location>
        <begin position="12"/>
        <end position="31"/>
    </location>
</feature>
<feature type="transmembrane region" description="Helical" evidence="7">
    <location>
        <begin position="245"/>
        <end position="263"/>
    </location>
</feature>
<dbReference type="InterPro" id="IPR036259">
    <property type="entry name" value="MFS_trans_sf"/>
</dbReference>
<feature type="transmembrane region" description="Helical" evidence="7">
    <location>
        <begin position="337"/>
        <end position="361"/>
    </location>
</feature>
<dbReference type="Pfam" id="PF01733">
    <property type="entry name" value="Nucleoside_tran"/>
    <property type="match status" value="1"/>
</dbReference>
<keyword evidence="9" id="KW-1185">Reference proteome</keyword>
<keyword evidence="6 7" id="KW-0472">Membrane</keyword>
<evidence type="ECO:0000256" key="3">
    <source>
        <dbReference type="ARBA" id="ARBA00022448"/>
    </source>
</evidence>
<proteinExistence type="inferred from homology"/>
<sequence length="407" mass="46112">MNFGNQKLTLFQNILTVIFFFFFGSSYLMFYNTLLNVGDLLATHFTYDLSYMSTFPLFYNWFNFLIAIIMTYLASSLKSFPHNILAHTSFILHILLFVITPFALVFIEGNAAGFWVMICISTFNGLPTPINSSVFMGLSGMFSNVHSAIYFIGMAAGGLISSLLRMLSNAIFKGKPDNDYFLTFYMNGIVLLISYAMYMYMYFCIPLTKELYSQSNQKEESVTLLTCEGESKSGIKGFFRVFKKMFINLFSIGFIFFVTLSIFPGFFTATSYDESTINQSTTVMINTFIFMLGDLLSRFAVYIPIPWNKWPILGLSLVRVLFYIPVFIYYYEVYDNPFVMFAIMLLFSFSNGYVSAWAIQIAYKDVDPNDMKIAGNLVMVAMNVGLSIGGTLLFIMSSTLPTAGSSS</sequence>
<dbReference type="PANTHER" id="PTHR10332">
    <property type="entry name" value="EQUILIBRATIVE NUCLEOSIDE TRANSPORTER"/>
    <property type="match status" value="1"/>
</dbReference>
<dbReference type="Gene3D" id="1.20.1250.20">
    <property type="entry name" value="MFS general substrate transporter like domains"/>
    <property type="match status" value="1"/>
</dbReference>
<feature type="transmembrane region" description="Helical" evidence="7">
    <location>
        <begin position="148"/>
        <end position="172"/>
    </location>
</feature>
<evidence type="ECO:0000256" key="1">
    <source>
        <dbReference type="ARBA" id="ARBA00004141"/>
    </source>
</evidence>
<keyword evidence="5 7" id="KW-1133">Transmembrane helix</keyword>
<comment type="subcellular location">
    <subcellularLocation>
        <location evidence="1">Membrane</location>
        <topology evidence="1">Multi-pass membrane protein</topology>
    </subcellularLocation>
</comment>
<dbReference type="InterPro" id="IPR002259">
    <property type="entry name" value="Eqnu_transpt"/>
</dbReference>
<evidence type="ECO:0000313" key="9">
    <source>
        <dbReference type="Proteomes" id="UP001628156"/>
    </source>
</evidence>
<evidence type="ECO:0000256" key="2">
    <source>
        <dbReference type="ARBA" id="ARBA00007965"/>
    </source>
</evidence>
<dbReference type="SUPFAM" id="SSF103473">
    <property type="entry name" value="MFS general substrate transporter"/>
    <property type="match status" value="1"/>
</dbReference>
<dbReference type="Proteomes" id="UP001628156">
    <property type="component" value="Unassembled WGS sequence"/>
</dbReference>
<dbReference type="PANTHER" id="PTHR10332:SF88">
    <property type="entry name" value="EQUILIBRATIVE NUCLEOSIDE TRANSPORTER 1, ISOFORM A"/>
    <property type="match status" value="1"/>
</dbReference>
<evidence type="ECO:0000256" key="6">
    <source>
        <dbReference type="ARBA" id="ARBA00023136"/>
    </source>
</evidence>
<gene>
    <name evidence="8" type="ORF">ENUP19_0244G0041</name>
</gene>
<feature type="transmembrane region" description="Helical" evidence="7">
    <location>
        <begin position="312"/>
        <end position="331"/>
    </location>
</feature>
<accession>A0ABQ0DQM2</accession>
<evidence type="ECO:0000256" key="5">
    <source>
        <dbReference type="ARBA" id="ARBA00022989"/>
    </source>
</evidence>